<reference evidence="1 2" key="1">
    <citation type="journal article" date="2012" name="Nat. Genet.">
        <title>Plasmodium cynomolgi genome sequences provide insight into Plasmodium vivax and the monkey malaria clade.</title>
        <authorList>
            <person name="Tachibana S."/>
            <person name="Sullivan S.A."/>
            <person name="Kawai S."/>
            <person name="Nakamura S."/>
            <person name="Kim H.R."/>
            <person name="Goto N."/>
            <person name="Arisue N."/>
            <person name="Palacpac N.M.Q."/>
            <person name="Honma H."/>
            <person name="Yagi M."/>
            <person name="Tougan T."/>
            <person name="Katakai Y."/>
            <person name="Kaneko O."/>
            <person name="Mita T."/>
            <person name="Kita K."/>
            <person name="Yasutomi Y."/>
            <person name="Sutton P.L."/>
            <person name="Shakhbatyan R."/>
            <person name="Horii T."/>
            <person name="Yasunaga T."/>
            <person name="Barnwell J.W."/>
            <person name="Escalante A.A."/>
            <person name="Carlton J.M."/>
            <person name="Tanabe K."/>
        </authorList>
    </citation>
    <scope>NUCLEOTIDE SEQUENCE [LARGE SCALE GENOMIC DNA]</scope>
    <source>
        <strain evidence="1 2">B</strain>
    </source>
</reference>
<dbReference type="RefSeq" id="XP_004227908.1">
    <property type="nucleotide sequence ID" value="XM_004227860.1"/>
</dbReference>
<proteinExistence type="predicted"/>
<dbReference type="GeneID" id="14696232"/>
<dbReference type="AlphaFoldDB" id="K6V2Z5"/>
<name>K6V2Z5_PLACD</name>
<dbReference type="EMBL" id="DF157600">
    <property type="protein sequence ID" value="GAB69690.1"/>
    <property type="molecule type" value="Genomic_DNA"/>
</dbReference>
<organism evidence="1 2">
    <name type="scientific">Plasmodium cynomolgi (strain B)</name>
    <dbReference type="NCBI Taxonomy" id="1120755"/>
    <lineage>
        <taxon>Eukaryota</taxon>
        <taxon>Sar</taxon>
        <taxon>Alveolata</taxon>
        <taxon>Apicomplexa</taxon>
        <taxon>Aconoidasida</taxon>
        <taxon>Haemosporida</taxon>
        <taxon>Plasmodiidae</taxon>
        <taxon>Plasmodium</taxon>
        <taxon>Plasmodium (Plasmodium)</taxon>
    </lineage>
</organism>
<sequence length="190" mass="23098">MDEGCKYLYYSMDNNVTKDRKYNNDDKLKFYKKLLKEFIISQEGVTSNYTNILEINVDILEENNNLIEMYDNFDNFKNSLKNKNGIPCKYAEKCINIYEKSIKKEKFKEQLFPSKLNEFKERYYKHMEDYYPCDNLQNFFRISEGAIRRSYINHKKIKKERSINELLQESENLENNSYRRTYKIAYSLSE</sequence>
<gene>
    <name evidence="1" type="ORF">PCYB_004390</name>
</gene>
<accession>K6V2Z5</accession>
<protein>
    <submittedName>
        <fullName evidence="1">Uncharacterized protein</fullName>
    </submittedName>
</protein>
<dbReference type="VEuPathDB" id="PlasmoDB:PCYB_004390"/>
<evidence type="ECO:0000313" key="2">
    <source>
        <dbReference type="Proteomes" id="UP000006319"/>
    </source>
</evidence>
<dbReference type="PhylomeDB" id="K6V2Z5"/>
<evidence type="ECO:0000313" key="1">
    <source>
        <dbReference type="EMBL" id="GAB69690.1"/>
    </source>
</evidence>
<dbReference type="KEGG" id="pcy:PCYB_004390"/>
<dbReference type="Proteomes" id="UP000006319">
    <property type="component" value="Unassembled WGS sequence"/>
</dbReference>
<keyword evidence="2" id="KW-1185">Reference proteome</keyword>